<dbReference type="RefSeq" id="WP_306939926.1">
    <property type="nucleotide sequence ID" value="NZ_CP132976.1"/>
</dbReference>
<sequence length="114" mass="13111">MVVVWAYESFNAHLAFIDQSGGFLLSVKNSTMRNVITFLVDFLCEREKLASLFQRFRLVMLPERLDQLINFPTKAIRPLEQAIDERLIEASSLLEFTSIKGVRLQFRSSDAAKL</sequence>
<dbReference type="EMBL" id="CP132976">
    <property type="protein sequence ID" value="WMD19143.1"/>
    <property type="molecule type" value="Genomic_DNA"/>
</dbReference>
<dbReference type="Proteomes" id="UP001234798">
    <property type="component" value="Chromosome"/>
</dbReference>
<evidence type="ECO:0000313" key="1">
    <source>
        <dbReference type="EMBL" id="WMD19143.1"/>
    </source>
</evidence>
<gene>
    <name evidence="1" type="ORF">RAS12_21295</name>
</gene>
<organism evidence="1 2">
    <name type="scientific">Achromobacter seleniivolatilans</name>
    <dbReference type="NCBI Taxonomy" id="3047478"/>
    <lineage>
        <taxon>Bacteria</taxon>
        <taxon>Pseudomonadati</taxon>
        <taxon>Pseudomonadota</taxon>
        <taxon>Betaproteobacteria</taxon>
        <taxon>Burkholderiales</taxon>
        <taxon>Alcaligenaceae</taxon>
        <taxon>Achromobacter</taxon>
    </lineage>
</organism>
<name>A0ABY9LXQ7_9BURK</name>
<reference evidence="1 2" key="1">
    <citation type="submission" date="2023-08" db="EMBL/GenBank/DDBJ databases">
        <title>Achromobacter seleniivolatilans sp. nov., isolated from seleniferous soil.</title>
        <authorList>
            <person name="Zhang S."/>
            <person name="Li K."/>
            <person name="Peng J."/>
            <person name="Zhao Q."/>
            <person name="Wang H."/>
            <person name="Guo Y."/>
        </authorList>
    </citation>
    <scope>NUCLEOTIDE SEQUENCE [LARGE SCALE GENOMIC DNA]</scope>
    <source>
        <strain evidence="1 2">R39</strain>
    </source>
</reference>
<proteinExistence type="predicted"/>
<evidence type="ECO:0000313" key="2">
    <source>
        <dbReference type="Proteomes" id="UP001234798"/>
    </source>
</evidence>
<keyword evidence="2" id="KW-1185">Reference proteome</keyword>
<accession>A0ABY9LXQ7</accession>
<protein>
    <submittedName>
        <fullName evidence="1">Uncharacterized protein</fullName>
    </submittedName>
</protein>